<dbReference type="InterPro" id="IPR016163">
    <property type="entry name" value="Ald_DH_C"/>
</dbReference>
<keyword evidence="6" id="KW-1185">Reference proteome</keyword>
<protein>
    <submittedName>
        <fullName evidence="5">Aldehyde dehydrogenase</fullName>
    </submittedName>
</protein>
<organism evidence="5 6">
    <name type="scientific">Streptomyces fuscichromogenes</name>
    <dbReference type="NCBI Taxonomy" id="1324013"/>
    <lineage>
        <taxon>Bacteria</taxon>
        <taxon>Bacillati</taxon>
        <taxon>Actinomycetota</taxon>
        <taxon>Actinomycetes</taxon>
        <taxon>Kitasatosporales</taxon>
        <taxon>Streptomycetaceae</taxon>
        <taxon>Streptomyces</taxon>
    </lineage>
</organism>
<evidence type="ECO:0000256" key="2">
    <source>
        <dbReference type="SAM" id="Coils"/>
    </source>
</evidence>
<dbReference type="RefSeq" id="WP_189268405.1">
    <property type="nucleotide sequence ID" value="NZ_BMML01000030.1"/>
</dbReference>
<feature type="region of interest" description="Disordered" evidence="3">
    <location>
        <begin position="116"/>
        <end position="139"/>
    </location>
</feature>
<dbReference type="Gene3D" id="3.40.605.10">
    <property type="entry name" value="Aldehyde Dehydrogenase, Chain A, domain 1"/>
    <property type="match status" value="1"/>
</dbReference>
<dbReference type="GO" id="GO:0016620">
    <property type="term" value="F:oxidoreductase activity, acting on the aldehyde or oxo group of donors, NAD or NADP as acceptor"/>
    <property type="evidence" value="ECO:0007669"/>
    <property type="project" value="InterPro"/>
</dbReference>
<keyword evidence="2" id="KW-0175">Coiled coil</keyword>
<dbReference type="Pfam" id="PF00171">
    <property type="entry name" value="Aldedh"/>
    <property type="match status" value="1"/>
</dbReference>
<sequence length="533" mass="57485">MHATNALQTLKPDAWAATSLEKRLKLLDQIQRNMAQYAEQLAEADGTMKDGLVEQHVFSVGLNLNSTVGLIGGTIAATVDLYQSILRGKPLTAKQITEIGDGTYDIEVYPQTRKDGMTAGRQRGHLRVKGEPRQVDPREGAPGVIAVLGAGNYSASTETVKALFWDNKAVIHKPHPLNAASDAVWQKVFAPLVEIGALAYCDADQSVELTQLPGLTAIYFTGSAATAQAITAATDTPVVAECGGNNPCIVVPGDRPWTDKEIVHQAQQYVSLAKINGGAVCGRAQTLVTSKHWPQRQQFLDAIRKAFVEETPAISSYYPGSGAAKERFAAQYPDAEVLVPEHGRQAASDGLFIVGAEPDGFAAANEAFCQVIAEITLDAPADAEKFLAQAVTYCNNRLLGSLACMIVIDEDTKKAHQAALDTAIDDLRYGAIAVNTIPALLFTNPYLIWGGADRDGEVVSGHGNFGNLLGYANVQKAVLYDQFVSMTHFLYTKKAPFDRLMAANARYTTRPTWLNLTRMVGSATRANMARKDF</sequence>
<proteinExistence type="predicted"/>
<comment type="caution">
    <text evidence="5">The sequence shown here is derived from an EMBL/GenBank/DDBJ whole genome shotgun (WGS) entry which is preliminary data.</text>
</comment>
<evidence type="ECO:0000313" key="5">
    <source>
        <dbReference type="EMBL" id="GGN39503.1"/>
    </source>
</evidence>
<reference evidence="5" key="1">
    <citation type="journal article" date="2014" name="Int. J. Syst. Evol. Microbiol.">
        <title>Complete genome sequence of Corynebacterium casei LMG S-19264T (=DSM 44701T), isolated from a smear-ripened cheese.</title>
        <authorList>
            <consortium name="US DOE Joint Genome Institute (JGI-PGF)"/>
            <person name="Walter F."/>
            <person name="Albersmeier A."/>
            <person name="Kalinowski J."/>
            <person name="Ruckert C."/>
        </authorList>
    </citation>
    <scope>NUCLEOTIDE SEQUENCE</scope>
    <source>
        <strain evidence="5">CGMCC 4.7110</strain>
    </source>
</reference>
<accession>A0A917XLV5</accession>
<dbReference type="AlphaFoldDB" id="A0A917XLV5"/>
<evidence type="ECO:0000313" key="6">
    <source>
        <dbReference type="Proteomes" id="UP000653411"/>
    </source>
</evidence>
<dbReference type="Proteomes" id="UP000653411">
    <property type="component" value="Unassembled WGS sequence"/>
</dbReference>
<dbReference type="InterPro" id="IPR016161">
    <property type="entry name" value="Ald_DH/histidinol_DH"/>
</dbReference>
<gene>
    <name evidence="5" type="ORF">GCM10011578_086130</name>
</gene>
<evidence type="ECO:0000256" key="3">
    <source>
        <dbReference type="SAM" id="MobiDB-lite"/>
    </source>
</evidence>
<dbReference type="EMBL" id="BMML01000030">
    <property type="protein sequence ID" value="GGN39503.1"/>
    <property type="molecule type" value="Genomic_DNA"/>
</dbReference>
<feature type="coiled-coil region" evidence="2">
    <location>
        <begin position="20"/>
        <end position="47"/>
    </location>
</feature>
<reference evidence="5" key="2">
    <citation type="submission" date="2020-09" db="EMBL/GenBank/DDBJ databases">
        <authorList>
            <person name="Sun Q."/>
            <person name="Zhou Y."/>
        </authorList>
    </citation>
    <scope>NUCLEOTIDE SEQUENCE</scope>
    <source>
        <strain evidence="5">CGMCC 4.7110</strain>
    </source>
</reference>
<dbReference type="Gene3D" id="3.40.309.10">
    <property type="entry name" value="Aldehyde Dehydrogenase, Chain A, domain 2"/>
    <property type="match status" value="1"/>
</dbReference>
<evidence type="ECO:0000259" key="4">
    <source>
        <dbReference type="Pfam" id="PF00171"/>
    </source>
</evidence>
<name>A0A917XLV5_9ACTN</name>
<dbReference type="InterPro" id="IPR016162">
    <property type="entry name" value="Ald_DH_N"/>
</dbReference>
<dbReference type="SUPFAM" id="SSF53720">
    <property type="entry name" value="ALDH-like"/>
    <property type="match status" value="1"/>
</dbReference>
<feature type="compositionally biased region" description="Basic and acidic residues" evidence="3">
    <location>
        <begin position="128"/>
        <end position="139"/>
    </location>
</feature>
<keyword evidence="1" id="KW-0560">Oxidoreductase</keyword>
<evidence type="ECO:0000256" key="1">
    <source>
        <dbReference type="ARBA" id="ARBA00023002"/>
    </source>
</evidence>
<feature type="domain" description="Aldehyde dehydrogenase" evidence="4">
    <location>
        <begin position="143"/>
        <end position="292"/>
    </location>
</feature>
<dbReference type="InterPro" id="IPR015590">
    <property type="entry name" value="Aldehyde_DH_dom"/>
</dbReference>